<dbReference type="PRINTS" id="PR00912">
    <property type="entry name" value="LVIRUSORF5"/>
</dbReference>
<dbReference type="EMBL" id="LT615235">
    <property type="protein sequence ID" value="SCO64876.1"/>
    <property type="molecule type" value="Genomic_RNA"/>
</dbReference>
<dbReference type="Proteomes" id="UP000501303">
    <property type="component" value="Segment"/>
</dbReference>
<dbReference type="Pfam" id="PF01659">
    <property type="entry name" value="Luteo_Vpg"/>
    <property type="match status" value="1"/>
</dbReference>
<feature type="compositionally biased region" description="Polar residues" evidence="3">
    <location>
        <begin position="173"/>
        <end position="182"/>
    </location>
</feature>
<evidence type="ECO:0000256" key="2">
    <source>
        <dbReference type="ARBA" id="ARBA00023031"/>
    </source>
</evidence>
<accession>A0A6H2MW33</accession>
<proteinExistence type="predicted"/>
<evidence type="ECO:0000313" key="4">
    <source>
        <dbReference type="EMBL" id="SCO64876.1"/>
    </source>
</evidence>
<feature type="region of interest" description="Disordered" evidence="3">
    <location>
        <begin position="161"/>
        <end position="189"/>
    </location>
</feature>
<keyword evidence="2" id="KW-0916">Viral movement protein</keyword>
<keyword evidence="5" id="KW-1185">Reference proteome</keyword>
<sequence>MDLQRDPQETNPWSLSTHLQDAHVDAYEQSRLLWCKPLNLDEDDEDGEDAMVVAHEQWVNPEEELIANNSCFRRTTSRATPTEQLPSARTYQTIQLSVQEFSKPSMSIRSQTCELYSSRKPHQPPAGRSLTSWTPTASLLASQVRSTSSEQQKVVRKPGLLKRLTGRSGTPLRRTNSGSSTKEMAIVHR</sequence>
<name>A0A6H2MW33_9VIRU</name>
<evidence type="ECO:0000256" key="3">
    <source>
        <dbReference type="SAM" id="MobiDB-lite"/>
    </source>
</evidence>
<protein>
    <submittedName>
        <fullName evidence="4">P4-MP</fullName>
    </submittedName>
</protein>
<organism evidence="4">
    <name type="scientific">Torilis crimson leaf virus</name>
    <dbReference type="NCBI Taxonomy" id="1862685"/>
    <lineage>
        <taxon>Viruses</taxon>
        <taxon>Riboviria</taxon>
        <taxon>Orthornavirae</taxon>
        <taxon>Pisuviricota</taxon>
        <taxon>Pisoniviricetes</taxon>
        <taxon>Sobelivirales</taxon>
        <taxon>Solemoviridae</taxon>
        <taxon>Polerovirus</taxon>
        <taxon>Polerovirus TCLV</taxon>
    </lineage>
</organism>
<keyword evidence="1" id="KW-0813">Transport</keyword>
<reference evidence="4" key="1">
    <citation type="submission" date="2016-06" db="EMBL/GenBank/DDBJ databases">
        <authorList>
            <person name="Lotos L."/>
        </authorList>
    </citation>
    <scope>NUCLEOTIDE SEQUENCE [LARGE SCALE GENOMIC DNA]</scope>
    <source>
        <strain evidence="4">RL5</strain>
    </source>
</reference>
<dbReference type="GO" id="GO:0046740">
    <property type="term" value="P:transport of virus in host, cell to cell"/>
    <property type="evidence" value="ECO:0007669"/>
    <property type="project" value="UniProtKB-KW"/>
</dbReference>
<evidence type="ECO:0000256" key="1">
    <source>
        <dbReference type="ARBA" id="ARBA00022448"/>
    </source>
</evidence>
<dbReference type="InterPro" id="IPR001964">
    <property type="entry name" value="Luteo_VPG"/>
</dbReference>
<evidence type="ECO:0000313" key="5">
    <source>
        <dbReference type="Proteomes" id="UP000501303"/>
    </source>
</evidence>